<protein>
    <recommendedName>
        <fullName evidence="4">Plasmid stabilization system</fullName>
    </recommendedName>
</protein>
<dbReference type="AlphaFoldDB" id="G7WR95"/>
<dbReference type="InterPro" id="IPR035093">
    <property type="entry name" value="RelE/ParE_toxin_dom_sf"/>
</dbReference>
<evidence type="ECO:0000256" key="1">
    <source>
        <dbReference type="ARBA" id="ARBA00022649"/>
    </source>
</evidence>
<dbReference type="PANTHER" id="PTHR38813:SF1">
    <property type="entry name" value="TOXIN RELE1-RELATED"/>
    <property type="match status" value="1"/>
</dbReference>
<dbReference type="HOGENOM" id="CLU_155761_6_2_2"/>
<reference evidence="2 3" key="1">
    <citation type="journal article" date="2012" name="PLoS ONE">
        <title>The genome characteristics and predicted function of methyl-group oxidation pathway in the obligate aceticlastic methanogens, Methanosaeta spp.</title>
        <authorList>
            <person name="Zhu J."/>
            <person name="Zheng H."/>
            <person name="Ai G."/>
            <person name="Zhang G."/>
            <person name="Liu D."/>
            <person name="Liu X."/>
            <person name="Dong X."/>
        </authorList>
    </citation>
    <scope>NUCLEOTIDE SEQUENCE [LARGE SCALE GENOMIC DNA]</scope>
    <source>
        <strain evidence="2 3">6Ac</strain>
    </source>
</reference>
<gene>
    <name evidence="2" type="ordered locus">Mhar_2204</name>
</gene>
<organism evidence="2 3">
    <name type="scientific">Methanothrix harundinacea (strain 6Ac)</name>
    <name type="common">Methanosaeta harundinacea</name>
    <dbReference type="NCBI Taxonomy" id="1110509"/>
    <lineage>
        <taxon>Archaea</taxon>
        <taxon>Methanobacteriati</taxon>
        <taxon>Methanobacteriota</taxon>
        <taxon>Stenosarchaea group</taxon>
        <taxon>Methanomicrobia</taxon>
        <taxon>Methanotrichales</taxon>
        <taxon>Methanotrichaceae</taxon>
        <taxon>Methanothrix</taxon>
    </lineage>
</organism>
<accession>G7WR95</accession>
<proteinExistence type="predicted"/>
<dbReference type="PANTHER" id="PTHR38813">
    <property type="match status" value="1"/>
</dbReference>
<keyword evidence="1" id="KW-1277">Toxin-antitoxin system</keyword>
<dbReference type="RefSeq" id="WP_014587732.1">
    <property type="nucleotide sequence ID" value="NC_017527.1"/>
</dbReference>
<evidence type="ECO:0000313" key="2">
    <source>
        <dbReference type="EMBL" id="AET65556.1"/>
    </source>
</evidence>
<dbReference type="SUPFAM" id="SSF143011">
    <property type="entry name" value="RelE-like"/>
    <property type="match status" value="1"/>
</dbReference>
<dbReference type="KEGG" id="mhi:Mhar_2204"/>
<dbReference type="OrthoDB" id="97626at2157"/>
<dbReference type="Gene3D" id="3.30.2310.20">
    <property type="entry name" value="RelE-like"/>
    <property type="match status" value="1"/>
</dbReference>
<dbReference type="Pfam" id="PF05016">
    <property type="entry name" value="ParE_toxin"/>
    <property type="match status" value="1"/>
</dbReference>
<dbReference type="GeneID" id="12511382"/>
<dbReference type="InterPro" id="IPR052747">
    <property type="entry name" value="TA_system_RelE_toxin"/>
</dbReference>
<keyword evidence="3" id="KW-1185">Reference proteome</keyword>
<evidence type="ECO:0008006" key="4">
    <source>
        <dbReference type="Google" id="ProtNLM"/>
    </source>
</evidence>
<dbReference type="InterPro" id="IPR007712">
    <property type="entry name" value="RelE/ParE_toxin"/>
</dbReference>
<sequence length="93" mass="11140">MSYTVIVLPKAEKHLIKLDQRAFDKIYEHIEELRNNPYNPRPNADIKKLRGFKSPPMYRLRIGKQRLEYFVDESDKTIYIADAFMRSGESDYR</sequence>
<dbReference type="Proteomes" id="UP000005877">
    <property type="component" value="Chromosome"/>
</dbReference>
<name>G7WR95_METH6</name>
<evidence type="ECO:0000313" key="3">
    <source>
        <dbReference type="Proteomes" id="UP000005877"/>
    </source>
</evidence>
<dbReference type="EMBL" id="CP003117">
    <property type="protein sequence ID" value="AET65556.1"/>
    <property type="molecule type" value="Genomic_DNA"/>
</dbReference>
<dbReference type="PATRIC" id="fig|1110509.7.peg.2440"/>